<gene>
    <name evidence="2" type="ORF">ROA7745_03348</name>
</gene>
<feature type="transmembrane region" description="Helical" evidence="1">
    <location>
        <begin position="173"/>
        <end position="192"/>
    </location>
</feature>
<keyword evidence="1" id="KW-1133">Transmembrane helix</keyword>
<feature type="transmembrane region" description="Helical" evidence="1">
    <location>
        <begin position="46"/>
        <end position="64"/>
    </location>
</feature>
<dbReference type="Proteomes" id="UP000193224">
    <property type="component" value="Unassembled WGS sequence"/>
</dbReference>
<feature type="transmembrane region" description="Helical" evidence="1">
    <location>
        <begin position="198"/>
        <end position="215"/>
    </location>
</feature>
<keyword evidence="1" id="KW-0472">Membrane</keyword>
<name>A0A1X7BV43_9RHOB</name>
<dbReference type="AlphaFoldDB" id="A0A1X7BV43"/>
<accession>A0A1X7BV43</accession>
<keyword evidence="1" id="KW-0812">Transmembrane</keyword>
<protein>
    <submittedName>
        <fullName evidence="2">Uncharacterized protein</fullName>
    </submittedName>
</protein>
<dbReference type="EMBL" id="FWXB01000014">
    <property type="protein sequence ID" value="SMC13498.1"/>
    <property type="molecule type" value="Genomic_DNA"/>
</dbReference>
<evidence type="ECO:0000256" key="1">
    <source>
        <dbReference type="SAM" id="Phobius"/>
    </source>
</evidence>
<sequence>MPPLENIDRALMSIIITVLMLTVGISLWDKIYFALKFAAEDGVVEYGTAIALLISSIVLIRNALSIRGRAGTLAVALTFFYALLFFFAAGEEVSWGQRIFGWESGEYFQENNIQNETNLHNIVVGDKQLTKTLFGPILTVVLLLYLVVLPLLYQRLAWVQRIADTLAVPVPGLRHAATALIGSIIVAVIDAFDVDRAWEVYECVFALLTVSIFLLPTNRDKVT</sequence>
<feature type="transmembrane region" description="Helical" evidence="1">
    <location>
        <begin position="133"/>
        <end position="153"/>
    </location>
</feature>
<feature type="transmembrane region" description="Helical" evidence="1">
    <location>
        <begin position="71"/>
        <end position="90"/>
    </location>
</feature>
<reference evidence="2 3" key="1">
    <citation type="submission" date="2017-03" db="EMBL/GenBank/DDBJ databases">
        <authorList>
            <person name="Afonso C.L."/>
            <person name="Miller P.J."/>
            <person name="Scott M.A."/>
            <person name="Spackman E."/>
            <person name="Goraichik I."/>
            <person name="Dimitrov K.M."/>
            <person name="Suarez D.L."/>
            <person name="Swayne D.E."/>
        </authorList>
    </citation>
    <scope>NUCLEOTIDE SEQUENCE [LARGE SCALE GENOMIC DNA]</scope>
    <source>
        <strain evidence="2 3">CECT 7745</strain>
    </source>
</reference>
<keyword evidence="3" id="KW-1185">Reference proteome</keyword>
<dbReference type="RefSeq" id="WP_085801436.1">
    <property type="nucleotide sequence ID" value="NZ_FWXB01000014.1"/>
</dbReference>
<evidence type="ECO:0000313" key="3">
    <source>
        <dbReference type="Proteomes" id="UP000193224"/>
    </source>
</evidence>
<feature type="transmembrane region" description="Helical" evidence="1">
    <location>
        <begin position="12"/>
        <end position="34"/>
    </location>
</feature>
<proteinExistence type="predicted"/>
<evidence type="ECO:0000313" key="2">
    <source>
        <dbReference type="EMBL" id="SMC13498.1"/>
    </source>
</evidence>
<organism evidence="2 3">
    <name type="scientific">Roseovarius aestuarii</name>
    <dbReference type="NCBI Taxonomy" id="475083"/>
    <lineage>
        <taxon>Bacteria</taxon>
        <taxon>Pseudomonadati</taxon>
        <taxon>Pseudomonadota</taxon>
        <taxon>Alphaproteobacteria</taxon>
        <taxon>Rhodobacterales</taxon>
        <taxon>Roseobacteraceae</taxon>
        <taxon>Roseovarius</taxon>
    </lineage>
</organism>
<dbReference type="OrthoDB" id="7067875at2"/>